<dbReference type="HOGENOM" id="CLU_067283_2_0_9"/>
<keyword evidence="2" id="KW-1185">Reference proteome</keyword>
<dbReference type="Proteomes" id="UP000000378">
    <property type="component" value="Chromosome"/>
</dbReference>
<sequence>METRISRQTSDIILKATAEAFRGQTLEAIGLDLPPIVDMLPTVLPVAEVKEERIDFLFRLADGSLLHLEFQTTAVSRNDLHRFAGYDLKLLERYWQTIRTVVIYSGRVKEASDGFDCGSLAYRVKNVYLHRLDGEKEYRYLSEKIERGEELSKSEVVRLIFLPLMEHEESEGEVALKAAELAKKIKDEKQNLVFAAIIALSDKYMTEAEKRRLLEVVAMTQIEQWIREEGRKEGRIEGKIEGKIEGRIEGKIETARAALKKGFSPEDVAEITGLPLDEVLLLKPETGN</sequence>
<dbReference type="OrthoDB" id="1730086at2"/>
<dbReference type="eggNOG" id="COG5464">
    <property type="taxonomic scope" value="Bacteria"/>
</dbReference>
<protein>
    <recommendedName>
        <fullName evidence="3">Rpn family recombination-promoting nuclease/putative transposase</fullName>
    </recommendedName>
</protein>
<name>D7CL42_SYNLT</name>
<evidence type="ECO:0000313" key="2">
    <source>
        <dbReference type="Proteomes" id="UP000000378"/>
    </source>
</evidence>
<dbReference type="EMBL" id="CP002048">
    <property type="protein sequence ID" value="ADI01427.1"/>
    <property type="molecule type" value="Genomic_DNA"/>
</dbReference>
<dbReference type="AlphaFoldDB" id="D7CL42"/>
<accession>D7CL42</accession>
<reference evidence="1 2" key="2">
    <citation type="journal article" date="2010" name="Stand. Genomic Sci.">
        <title>Complete genome sequence of Syntrophothermus lipocalidus type strain (TGB-C1).</title>
        <authorList>
            <person name="Djao O.D."/>
            <person name="Zhang X."/>
            <person name="Lucas S."/>
            <person name="Lapidus A."/>
            <person name="Del Rio T.G."/>
            <person name="Nolan M."/>
            <person name="Tice H."/>
            <person name="Cheng J.F."/>
            <person name="Han C."/>
            <person name="Tapia R."/>
            <person name="Goodwin L."/>
            <person name="Pitluck S."/>
            <person name="Liolios K."/>
            <person name="Ivanova N."/>
            <person name="Mavromatis K."/>
            <person name="Mikhailova N."/>
            <person name="Ovchinnikova G."/>
            <person name="Pati A."/>
            <person name="Brambilla E."/>
            <person name="Chen A."/>
            <person name="Palaniappan K."/>
            <person name="Land M."/>
            <person name="Hauser L."/>
            <person name="Chang Y.J."/>
            <person name="Jeffries C.D."/>
            <person name="Rohde M."/>
            <person name="Sikorski J."/>
            <person name="Spring S."/>
            <person name="Goker M."/>
            <person name="Detter J.C."/>
            <person name="Woyke T."/>
            <person name="Bristow J."/>
            <person name="Eisen J.A."/>
            <person name="Markowitz V."/>
            <person name="Hugenholtz P."/>
            <person name="Kyrpides N.C."/>
            <person name="Klenk H.P."/>
        </authorList>
    </citation>
    <scope>NUCLEOTIDE SEQUENCE [LARGE SCALE GENOMIC DNA]</scope>
    <source>
        <strain evidence="2">DSM 12680 / TGB-C1</strain>
    </source>
</reference>
<evidence type="ECO:0000313" key="1">
    <source>
        <dbReference type="EMBL" id="ADI01427.1"/>
    </source>
</evidence>
<organism evidence="1 2">
    <name type="scientific">Syntrophothermus lipocalidus (strain DSM 12680 / TGB-C1)</name>
    <dbReference type="NCBI Taxonomy" id="643648"/>
    <lineage>
        <taxon>Bacteria</taxon>
        <taxon>Bacillati</taxon>
        <taxon>Bacillota</taxon>
        <taxon>Clostridia</taxon>
        <taxon>Eubacteriales</taxon>
        <taxon>Syntrophomonadaceae</taxon>
        <taxon>Syntrophothermus</taxon>
    </lineage>
</organism>
<evidence type="ECO:0008006" key="3">
    <source>
        <dbReference type="Google" id="ProtNLM"/>
    </source>
</evidence>
<gene>
    <name evidence="1" type="ordered locus">Slip_0644</name>
</gene>
<dbReference type="STRING" id="643648.Slip_0644"/>
<dbReference type="KEGG" id="slp:Slip_0644"/>
<reference evidence="2" key="1">
    <citation type="journal article" date="2010" name="Stand. Genomic Sci.">
        <title>Complete genome sequence of Syntrophothermus lipocalidus type strain (TGB-C1T).</title>
        <authorList>
            <consortium name="US DOE Joint Genome Institute (JGI-PGF)"/>
            <person name="Djao O."/>
            <person name="Zhang X."/>
            <person name="Lucas S."/>
            <person name="Lapidus A."/>
            <person name="Glavina Del Rio T."/>
            <person name="Nolan M."/>
            <person name="Tice H."/>
            <person name="Cheng J."/>
            <person name="Han C."/>
            <person name="Tapia R."/>
            <person name="Goodwin L."/>
            <person name="Pitluck S."/>
            <person name="Liolios K."/>
            <person name="Ivanova N."/>
            <person name="Mavromatis K."/>
            <person name="Mikhailova N."/>
            <person name="Ovchinnikova G."/>
            <person name="Pati A."/>
            <person name="Brambilla E."/>
            <person name="Chen A."/>
            <person name="Palaniappan K."/>
            <person name="Land M."/>
            <person name="Hauser L."/>
            <person name="Chang Y."/>
            <person name="Jeffries C."/>
            <person name="Rohde M."/>
            <person name="Sikorski J."/>
            <person name="Spring S."/>
            <person name="Goker M."/>
            <person name="Detter J."/>
            <person name="Woyke T."/>
            <person name="Bristow J."/>
            <person name="Eisen J."/>
            <person name="Markowitz V."/>
            <person name="Hugenholtz P."/>
            <person name="Kyrpides N."/>
            <person name="Klenk H."/>
        </authorList>
    </citation>
    <scope>NUCLEOTIDE SEQUENCE [LARGE SCALE GENOMIC DNA]</scope>
    <source>
        <strain evidence="2">DSM 12680 / TGB-C1</strain>
    </source>
</reference>
<proteinExistence type="predicted"/>